<dbReference type="AlphaFoldDB" id="A0A392TSM3"/>
<protein>
    <submittedName>
        <fullName evidence="1">Uncharacterized protein</fullName>
    </submittedName>
</protein>
<proteinExistence type="predicted"/>
<organism evidence="1 2">
    <name type="scientific">Trifolium medium</name>
    <dbReference type="NCBI Taxonomy" id="97028"/>
    <lineage>
        <taxon>Eukaryota</taxon>
        <taxon>Viridiplantae</taxon>
        <taxon>Streptophyta</taxon>
        <taxon>Embryophyta</taxon>
        <taxon>Tracheophyta</taxon>
        <taxon>Spermatophyta</taxon>
        <taxon>Magnoliopsida</taxon>
        <taxon>eudicotyledons</taxon>
        <taxon>Gunneridae</taxon>
        <taxon>Pentapetalae</taxon>
        <taxon>rosids</taxon>
        <taxon>fabids</taxon>
        <taxon>Fabales</taxon>
        <taxon>Fabaceae</taxon>
        <taxon>Papilionoideae</taxon>
        <taxon>50 kb inversion clade</taxon>
        <taxon>NPAAA clade</taxon>
        <taxon>Hologalegina</taxon>
        <taxon>IRL clade</taxon>
        <taxon>Trifolieae</taxon>
        <taxon>Trifolium</taxon>
    </lineage>
</organism>
<comment type="caution">
    <text evidence="1">The sequence shown here is derived from an EMBL/GenBank/DDBJ whole genome shotgun (WGS) entry which is preliminary data.</text>
</comment>
<sequence>MRGSNWLLNIPVTQMKTRCTAVAVRVFILPMMWEGV</sequence>
<dbReference type="EMBL" id="LXQA010645426">
    <property type="protein sequence ID" value="MCI63889.1"/>
    <property type="molecule type" value="Genomic_DNA"/>
</dbReference>
<dbReference type="Proteomes" id="UP000265520">
    <property type="component" value="Unassembled WGS sequence"/>
</dbReference>
<reference evidence="1 2" key="1">
    <citation type="journal article" date="2018" name="Front. Plant Sci.">
        <title>Red Clover (Trifolium pratense) and Zigzag Clover (T. medium) - A Picture of Genomic Similarities and Differences.</title>
        <authorList>
            <person name="Dluhosova J."/>
            <person name="Istvanek J."/>
            <person name="Nedelnik J."/>
            <person name="Repkova J."/>
        </authorList>
    </citation>
    <scope>NUCLEOTIDE SEQUENCE [LARGE SCALE GENOMIC DNA]</scope>
    <source>
        <strain evidence="2">cv. 10/8</strain>
        <tissue evidence="1">Leaf</tissue>
    </source>
</reference>
<name>A0A392TSM3_9FABA</name>
<evidence type="ECO:0000313" key="1">
    <source>
        <dbReference type="EMBL" id="MCI63889.1"/>
    </source>
</evidence>
<feature type="non-terminal residue" evidence="1">
    <location>
        <position position="36"/>
    </location>
</feature>
<accession>A0A392TSM3</accession>
<keyword evidence="2" id="KW-1185">Reference proteome</keyword>
<evidence type="ECO:0000313" key="2">
    <source>
        <dbReference type="Proteomes" id="UP000265520"/>
    </source>
</evidence>